<feature type="transmembrane region" description="Helical" evidence="1">
    <location>
        <begin position="9"/>
        <end position="28"/>
    </location>
</feature>
<dbReference type="GeneID" id="75026849"/>
<reference evidence="2 3" key="1">
    <citation type="submission" date="2017-06" db="EMBL/GenBank/DDBJ databases">
        <authorList>
            <consortium name="Pathogen Informatics"/>
        </authorList>
    </citation>
    <scope>NUCLEOTIDE SEQUENCE [LARGE SCALE GENOMIC DNA]</scope>
    <source>
        <strain evidence="2 3">NCTC12148</strain>
    </source>
</reference>
<accession>A0A240BQW8</accession>
<keyword evidence="1" id="KW-0472">Membrane</keyword>
<dbReference type="RefSeq" id="WP_095096706.1">
    <property type="nucleotide sequence ID" value="NZ_CAMIQD010000002.1"/>
</dbReference>
<evidence type="ECO:0000313" key="2">
    <source>
        <dbReference type="EMBL" id="SNV98075.1"/>
    </source>
</evidence>
<protein>
    <submittedName>
        <fullName evidence="2">Uncharacterized protein</fullName>
    </submittedName>
</protein>
<proteinExistence type="predicted"/>
<sequence>MELLFTKAFVALGIVFILLFLACIMMFIKHEICYRQIVERYLDAGLFMPGYLQFLTRTGFFGSFPVVFFFRQIMAEKNVKTAPGEYLPEACYAFFRSQPAEALGWMRVYSAGYGGLIAVFLALVGMSFVA</sequence>
<dbReference type="PROSITE" id="PS51257">
    <property type="entry name" value="PROKAR_LIPOPROTEIN"/>
    <property type="match status" value="1"/>
</dbReference>
<name>A0A240BQW8_SERFI</name>
<evidence type="ECO:0000256" key="1">
    <source>
        <dbReference type="SAM" id="Phobius"/>
    </source>
</evidence>
<keyword evidence="3" id="KW-1185">Reference proteome</keyword>
<feature type="transmembrane region" description="Helical" evidence="1">
    <location>
        <begin position="108"/>
        <end position="129"/>
    </location>
</feature>
<dbReference type="AlphaFoldDB" id="A0A240BQW8"/>
<dbReference type="Proteomes" id="UP000215134">
    <property type="component" value="Chromosome 1"/>
</dbReference>
<organism evidence="2 3">
    <name type="scientific">Serratia ficaria</name>
    <dbReference type="NCBI Taxonomy" id="61651"/>
    <lineage>
        <taxon>Bacteria</taxon>
        <taxon>Pseudomonadati</taxon>
        <taxon>Pseudomonadota</taxon>
        <taxon>Gammaproteobacteria</taxon>
        <taxon>Enterobacterales</taxon>
        <taxon>Yersiniaceae</taxon>
        <taxon>Serratia</taxon>
    </lineage>
</organism>
<evidence type="ECO:0000313" key="3">
    <source>
        <dbReference type="Proteomes" id="UP000215134"/>
    </source>
</evidence>
<keyword evidence="1" id="KW-1133">Transmembrane helix</keyword>
<gene>
    <name evidence="2" type="ORF">SAMEA4384070_01684</name>
</gene>
<dbReference type="EMBL" id="LT906479">
    <property type="protein sequence ID" value="SNV98075.1"/>
    <property type="molecule type" value="Genomic_DNA"/>
</dbReference>
<feature type="transmembrane region" description="Helical" evidence="1">
    <location>
        <begin position="48"/>
        <end position="70"/>
    </location>
</feature>
<keyword evidence="1" id="KW-0812">Transmembrane</keyword>
<dbReference type="KEGG" id="sfj:SAMEA4384070_1684"/>